<dbReference type="InterPro" id="IPR050558">
    <property type="entry name" value="PTS_Sugar-Specific_Components"/>
</dbReference>
<evidence type="ECO:0000313" key="16">
    <source>
        <dbReference type="Proteomes" id="UP000248057"/>
    </source>
</evidence>
<dbReference type="Proteomes" id="UP000248057">
    <property type="component" value="Unassembled WGS sequence"/>
</dbReference>
<keyword evidence="7 12" id="KW-0812">Transmembrane</keyword>
<dbReference type="InterPro" id="IPR001996">
    <property type="entry name" value="PTS_IIB_1"/>
</dbReference>
<feature type="domain" description="PTS EIIC type-1" evidence="14">
    <location>
        <begin position="114"/>
        <end position="489"/>
    </location>
</feature>
<feature type="active site" description="Phosphocysteine intermediate; for EIIB activity" evidence="11">
    <location>
        <position position="28"/>
    </location>
</feature>
<dbReference type="Pfam" id="PF00367">
    <property type="entry name" value="PTS_EIIB"/>
    <property type="match status" value="1"/>
</dbReference>
<keyword evidence="2" id="KW-0813">Transport</keyword>
<evidence type="ECO:0000259" key="14">
    <source>
        <dbReference type="PROSITE" id="PS51103"/>
    </source>
</evidence>
<dbReference type="PROSITE" id="PS51098">
    <property type="entry name" value="PTS_EIIB_TYPE_1"/>
    <property type="match status" value="1"/>
</dbReference>
<feature type="transmembrane region" description="Helical" evidence="12">
    <location>
        <begin position="152"/>
        <end position="173"/>
    </location>
</feature>
<dbReference type="PROSITE" id="PS51103">
    <property type="entry name" value="PTS_EIIC_TYPE_1"/>
    <property type="match status" value="1"/>
</dbReference>
<feature type="transmembrane region" description="Helical" evidence="12">
    <location>
        <begin position="290"/>
        <end position="308"/>
    </location>
</feature>
<evidence type="ECO:0000313" key="15">
    <source>
        <dbReference type="EMBL" id="PXX51663.1"/>
    </source>
</evidence>
<feature type="transmembrane region" description="Helical" evidence="12">
    <location>
        <begin position="226"/>
        <end position="252"/>
    </location>
</feature>
<comment type="caution">
    <text evidence="15">The sequence shown here is derived from an EMBL/GenBank/DDBJ whole genome shotgun (WGS) entry which is preliminary data.</text>
</comment>
<keyword evidence="10 12" id="KW-0472">Membrane</keyword>
<dbReference type="InterPro" id="IPR003352">
    <property type="entry name" value="PTS_EIIC"/>
</dbReference>
<evidence type="ECO:0000256" key="2">
    <source>
        <dbReference type="ARBA" id="ARBA00022448"/>
    </source>
</evidence>
<feature type="transmembrane region" description="Helical" evidence="12">
    <location>
        <begin position="119"/>
        <end position="146"/>
    </location>
</feature>
<dbReference type="GO" id="GO:0090589">
    <property type="term" value="F:protein-phosphocysteine-trehalose phosphotransferase system transporter activity"/>
    <property type="evidence" value="ECO:0007669"/>
    <property type="project" value="TreeGrafter"/>
</dbReference>
<keyword evidence="16" id="KW-1185">Reference proteome</keyword>
<feature type="transmembrane region" description="Helical" evidence="12">
    <location>
        <begin position="458"/>
        <end position="480"/>
    </location>
</feature>
<feature type="transmembrane region" description="Helical" evidence="12">
    <location>
        <begin position="351"/>
        <end position="375"/>
    </location>
</feature>
<dbReference type="InterPro" id="IPR013013">
    <property type="entry name" value="PTS_EIIC_1"/>
</dbReference>
<dbReference type="InterPro" id="IPR036878">
    <property type="entry name" value="Glu_permease_IIB"/>
</dbReference>
<feature type="transmembrane region" description="Helical" evidence="12">
    <location>
        <begin position="315"/>
        <end position="339"/>
    </location>
</feature>
<dbReference type="Pfam" id="PF02378">
    <property type="entry name" value="PTS_EIIC"/>
    <property type="match status" value="1"/>
</dbReference>
<evidence type="ECO:0000259" key="13">
    <source>
        <dbReference type="PROSITE" id="PS51098"/>
    </source>
</evidence>
<feature type="transmembrane region" description="Helical" evidence="12">
    <location>
        <begin position="413"/>
        <end position="438"/>
    </location>
</feature>
<dbReference type="GO" id="GO:0015771">
    <property type="term" value="P:trehalose transport"/>
    <property type="evidence" value="ECO:0007669"/>
    <property type="project" value="TreeGrafter"/>
</dbReference>
<evidence type="ECO:0000256" key="8">
    <source>
        <dbReference type="ARBA" id="ARBA00022777"/>
    </source>
</evidence>
<protein>
    <submittedName>
        <fullName evidence="15">PTS system beta-glucosides-specific IIC component</fullName>
    </submittedName>
</protein>
<dbReference type="PANTHER" id="PTHR30175:SF1">
    <property type="entry name" value="PTS SYSTEM ARBUTIN-, CELLOBIOSE-, AND SALICIN-SPECIFIC EIIBC COMPONENT-RELATED"/>
    <property type="match status" value="1"/>
</dbReference>
<evidence type="ECO:0000256" key="1">
    <source>
        <dbReference type="ARBA" id="ARBA00004651"/>
    </source>
</evidence>
<keyword evidence="5" id="KW-0808">Transferase</keyword>
<keyword evidence="8" id="KW-0418">Kinase</keyword>
<sequence length="489" mass="51194">MAANYETLPGDIVRLVGGKQNIKGLTHCMTRLRFDLADYSKANTDVLSKTAGVLKVINSGSQYQVVIGNKVESVYEAIMEQTGGPGGGMVEDATSEDKAVGSEKKSGIINRLMDTISGVLAPTLHVLAAAGIIKGLIALTLTLGWVSDTSGLYMLLYSIGDGFYYFLPIILGFTAARKFKMNEILGAAIGATLVYPSMVNIASNLAVSGTVFAGTAFEMSYYNTFLGIPIVMPGSGYTSSVIPIIIAVYVAAKLEKALKKSLPAAIRGILTPVIVLLVTVVFTYLVIGPVSMGICGVIAMFVTFLYNIPVIGGIVAGALIGGGFGILVMFGLHWVIISLGLSTIAVQGFDYMLACGSIGPMIGMAQGIAICIAAARHKNQKVMDLALPGTLSQICGVGEPLMYSVLIPLKKELYLNILSGCVGGAVLGLLGTRIYMFGGSGLFSFPNFVSAASGTTDLIKYCIGVAAGCIFAFAAELVIYNNDKAKKLL</sequence>
<comment type="subcellular location">
    <subcellularLocation>
        <location evidence="1">Cell membrane</location>
        <topology evidence="1">Multi-pass membrane protein</topology>
    </subcellularLocation>
</comment>
<dbReference type="PANTHER" id="PTHR30175">
    <property type="entry name" value="PHOSPHOTRANSFERASE SYSTEM TRANSPORT PROTEIN"/>
    <property type="match status" value="1"/>
</dbReference>
<dbReference type="GO" id="GO:0016301">
    <property type="term" value="F:kinase activity"/>
    <property type="evidence" value="ECO:0007669"/>
    <property type="project" value="UniProtKB-KW"/>
</dbReference>
<dbReference type="AlphaFoldDB" id="A0A2V3Y0L5"/>
<evidence type="ECO:0000256" key="11">
    <source>
        <dbReference type="PROSITE-ProRule" id="PRU00421"/>
    </source>
</evidence>
<evidence type="ECO:0000256" key="4">
    <source>
        <dbReference type="ARBA" id="ARBA00022597"/>
    </source>
</evidence>
<feature type="transmembrane region" description="Helical" evidence="12">
    <location>
        <begin position="264"/>
        <end position="284"/>
    </location>
</feature>
<reference evidence="15 16" key="1">
    <citation type="submission" date="2018-05" db="EMBL/GenBank/DDBJ databases">
        <title>Genomic Encyclopedia of Type Strains, Phase IV (KMG-IV): sequencing the most valuable type-strain genomes for metagenomic binning, comparative biology and taxonomic classification.</title>
        <authorList>
            <person name="Goeker M."/>
        </authorList>
    </citation>
    <scope>NUCLEOTIDE SEQUENCE [LARGE SCALE GENOMIC DNA]</scope>
    <source>
        <strain evidence="15 16">DSM 24995</strain>
    </source>
</reference>
<evidence type="ECO:0000256" key="9">
    <source>
        <dbReference type="ARBA" id="ARBA00022989"/>
    </source>
</evidence>
<evidence type="ECO:0000256" key="7">
    <source>
        <dbReference type="ARBA" id="ARBA00022692"/>
    </source>
</evidence>
<evidence type="ECO:0000256" key="3">
    <source>
        <dbReference type="ARBA" id="ARBA00022475"/>
    </source>
</evidence>
<dbReference type="GO" id="GO:0005886">
    <property type="term" value="C:plasma membrane"/>
    <property type="evidence" value="ECO:0007669"/>
    <property type="project" value="UniProtKB-SubCell"/>
</dbReference>
<evidence type="ECO:0000256" key="12">
    <source>
        <dbReference type="SAM" id="Phobius"/>
    </source>
</evidence>
<organism evidence="15 16">
    <name type="scientific">Hungatella effluvii</name>
    <dbReference type="NCBI Taxonomy" id="1096246"/>
    <lineage>
        <taxon>Bacteria</taxon>
        <taxon>Bacillati</taxon>
        <taxon>Bacillota</taxon>
        <taxon>Clostridia</taxon>
        <taxon>Lachnospirales</taxon>
        <taxon>Lachnospiraceae</taxon>
        <taxon>Hungatella</taxon>
    </lineage>
</organism>
<dbReference type="FunFam" id="3.30.1360.60:FF:000001">
    <property type="entry name" value="PTS system glucose-specific IIBC component PtsG"/>
    <property type="match status" value="1"/>
</dbReference>
<gene>
    <name evidence="15" type="ORF">DFR60_10966</name>
</gene>
<accession>A0A2V3Y0L5</accession>
<dbReference type="RefSeq" id="WP_110324013.1">
    <property type="nucleotide sequence ID" value="NZ_QJKD01000009.1"/>
</dbReference>
<evidence type="ECO:0000256" key="5">
    <source>
        <dbReference type="ARBA" id="ARBA00022679"/>
    </source>
</evidence>
<evidence type="ECO:0000256" key="10">
    <source>
        <dbReference type="ARBA" id="ARBA00023136"/>
    </source>
</evidence>
<keyword evidence="6" id="KW-0598">Phosphotransferase system</keyword>
<dbReference type="GO" id="GO:0008982">
    <property type="term" value="F:protein-N(PI)-phosphohistidine-sugar phosphotransferase activity"/>
    <property type="evidence" value="ECO:0007669"/>
    <property type="project" value="InterPro"/>
</dbReference>
<proteinExistence type="predicted"/>
<keyword evidence="9 12" id="KW-1133">Transmembrane helix</keyword>
<feature type="transmembrane region" description="Helical" evidence="12">
    <location>
        <begin position="185"/>
        <end position="206"/>
    </location>
</feature>
<dbReference type="GO" id="GO:0009401">
    <property type="term" value="P:phosphoenolpyruvate-dependent sugar phosphotransferase system"/>
    <property type="evidence" value="ECO:0007669"/>
    <property type="project" value="UniProtKB-KW"/>
</dbReference>
<dbReference type="PROSITE" id="PS01035">
    <property type="entry name" value="PTS_EIIB_TYPE_1_CYS"/>
    <property type="match status" value="1"/>
</dbReference>
<dbReference type="EMBL" id="QJKD01000009">
    <property type="protein sequence ID" value="PXX51663.1"/>
    <property type="molecule type" value="Genomic_DNA"/>
</dbReference>
<dbReference type="SUPFAM" id="SSF55604">
    <property type="entry name" value="Glucose permease domain IIB"/>
    <property type="match status" value="1"/>
</dbReference>
<keyword evidence="3" id="KW-1003">Cell membrane</keyword>
<keyword evidence="4" id="KW-0762">Sugar transport</keyword>
<dbReference type="Gene3D" id="3.30.1360.60">
    <property type="entry name" value="Glucose permease domain IIB"/>
    <property type="match status" value="1"/>
</dbReference>
<evidence type="ECO:0000256" key="6">
    <source>
        <dbReference type="ARBA" id="ARBA00022683"/>
    </source>
</evidence>
<feature type="domain" description="PTS EIIB type-1" evidence="13">
    <location>
        <begin position="6"/>
        <end position="88"/>
    </location>
</feature>
<dbReference type="GeneID" id="86062702"/>
<dbReference type="CDD" id="cd00212">
    <property type="entry name" value="PTS_IIB_glc"/>
    <property type="match status" value="1"/>
</dbReference>
<name>A0A2V3Y0L5_9FIRM</name>
<dbReference type="InterPro" id="IPR018113">
    <property type="entry name" value="PTrfase_EIIB_Cys"/>
</dbReference>